<reference evidence="1" key="1">
    <citation type="submission" date="2021-03" db="EMBL/GenBank/DDBJ databases">
        <title>Evolutionary priming and transition to the ectomycorrhizal habit in an iconic lineage of mushroom-forming fungi: is preadaptation a requirement?</title>
        <authorList>
            <consortium name="DOE Joint Genome Institute"/>
            <person name="Looney B.P."/>
            <person name="Miyauchi S."/>
            <person name="Morin E."/>
            <person name="Drula E."/>
            <person name="Courty P.E."/>
            <person name="Chicoki N."/>
            <person name="Fauchery L."/>
            <person name="Kohler A."/>
            <person name="Kuo A."/>
            <person name="LaButti K."/>
            <person name="Pangilinan J."/>
            <person name="Lipzen A."/>
            <person name="Riley R."/>
            <person name="Andreopoulos W."/>
            <person name="He G."/>
            <person name="Johnson J."/>
            <person name="Barry K.W."/>
            <person name="Grigoriev I.V."/>
            <person name="Nagy L."/>
            <person name="Hibbett D."/>
            <person name="Henrissat B."/>
            <person name="Matheny P.B."/>
            <person name="Labbe J."/>
            <person name="Martin A.F."/>
        </authorList>
    </citation>
    <scope>NUCLEOTIDE SEQUENCE</scope>
    <source>
        <strain evidence="1">BPL698</strain>
    </source>
</reference>
<sequence>MSSFSTSQLLSSSGPILITDQLASPGDFLLHQLLSEYVKNFPGGKCIIISTFLDLTKWKAIASRSGFNLAQKLEQGSIVFIDIPTQFPDLSPSKGATFLPLLGLINRYVGIKPVTCLVIFDELSSFEWIGHSASDVSRFARALVASCTRNGVFLAIRYHIASPDDLDDIFRGLFQLCTYHIEVLPLSSGKSSAVSGELALHPGAALNNTPQRVIPRNRALQYRLGEYHSTYFERGMGHAVL</sequence>
<organism evidence="1 2">
    <name type="scientific">Russula earlei</name>
    <dbReference type="NCBI Taxonomy" id="71964"/>
    <lineage>
        <taxon>Eukaryota</taxon>
        <taxon>Fungi</taxon>
        <taxon>Dikarya</taxon>
        <taxon>Basidiomycota</taxon>
        <taxon>Agaricomycotina</taxon>
        <taxon>Agaricomycetes</taxon>
        <taxon>Russulales</taxon>
        <taxon>Russulaceae</taxon>
        <taxon>Russula</taxon>
    </lineage>
</organism>
<gene>
    <name evidence="1" type="ORF">F5148DRAFT_984134</name>
</gene>
<comment type="caution">
    <text evidence="1">The sequence shown here is derived from an EMBL/GenBank/DDBJ whole genome shotgun (WGS) entry which is preliminary data.</text>
</comment>
<proteinExistence type="predicted"/>
<keyword evidence="2" id="KW-1185">Reference proteome</keyword>
<name>A0ACC0U3I8_9AGAM</name>
<evidence type="ECO:0000313" key="1">
    <source>
        <dbReference type="EMBL" id="KAI9457416.1"/>
    </source>
</evidence>
<dbReference type="Proteomes" id="UP001207468">
    <property type="component" value="Unassembled WGS sequence"/>
</dbReference>
<accession>A0ACC0U3I8</accession>
<protein>
    <submittedName>
        <fullName evidence="1">Uncharacterized protein</fullName>
    </submittedName>
</protein>
<evidence type="ECO:0000313" key="2">
    <source>
        <dbReference type="Proteomes" id="UP001207468"/>
    </source>
</evidence>
<dbReference type="EMBL" id="JAGFNK010000221">
    <property type="protein sequence ID" value="KAI9457416.1"/>
    <property type="molecule type" value="Genomic_DNA"/>
</dbReference>